<reference evidence="2 3" key="1">
    <citation type="journal article" date="2016" name="Nat. Commun.">
        <title>Thousands of microbial genomes shed light on interconnected biogeochemical processes in an aquifer system.</title>
        <authorList>
            <person name="Anantharaman K."/>
            <person name="Brown C.T."/>
            <person name="Hug L.A."/>
            <person name="Sharon I."/>
            <person name="Castelle C.J."/>
            <person name="Probst A.J."/>
            <person name="Thomas B.C."/>
            <person name="Singh A."/>
            <person name="Wilkins M.J."/>
            <person name="Karaoz U."/>
            <person name="Brodie E.L."/>
            <person name="Williams K.H."/>
            <person name="Hubbard S.S."/>
            <person name="Banfield J.F."/>
        </authorList>
    </citation>
    <scope>NUCLEOTIDE SEQUENCE [LARGE SCALE GENOMIC DNA]</scope>
</reference>
<dbReference type="Proteomes" id="UP000177885">
    <property type="component" value="Unassembled WGS sequence"/>
</dbReference>
<accession>A0A1F7TLT6</accession>
<dbReference type="STRING" id="1802385.A2856_00435"/>
<dbReference type="AlphaFoldDB" id="A0A1F7TLT6"/>
<name>A0A1F7TLT6_9BACT</name>
<sequence length="505" mass="55703">MPSVREPKVAVLEAFLTFVHLFKDLKQVRIATMGGKGAEAQHWKQAGIPGENGWLIERNKSRSTHLVGSDLPYRVHSSLKSLPRVFASIYGPGAVLDAFHLDLCGMLEAQSDAFRPVLPLVLEGGDAAGRCLAVTVADMRRNTSVERFRDVWYRSFALIGPQRAQALLKTMKAEQRAMPRSERVVPHQESMNPEKAARREFSLFVEIGELLRDLPFLPSGMVRYAYVSRMSGSPFRMRTYFFHFERRGLAPLQRSQQLAELWIASPLSFVTETGMVPVNIVREPVLTKETIMPIDPYLNLRQLVEHASDAAKEQFAKLASATGDTSKAQVERDAAVKEVGELRGELTALKQRLSEMAAGILAGGGESRPAAAVPQARPRRPANLNGSAVAHADALTAEAKNIRVQMDLLRALATKDAAKLEEAKMAARRTLGVTRKSNAGNIVGALQARTGGKFRGNFVRRAMEALGKVDTLLPELVELYGKIDGLPITQNQLEREALQAKRKDQ</sequence>
<evidence type="ECO:0000313" key="3">
    <source>
        <dbReference type="Proteomes" id="UP000177885"/>
    </source>
</evidence>
<comment type="caution">
    <text evidence="2">The sequence shown here is derived from an EMBL/GenBank/DDBJ whole genome shotgun (WGS) entry which is preliminary data.</text>
</comment>
<gene>
    <name evidence="2" type="ORF">A2856_00435</name>
</gene>
<dbReference type="EMBL" id="MGDT01000004">
    <property type="protein sequence ID" value="OGL66953.1"/>
    <property type="molecule type" value="Genomic_DNA"/>
</dbReference>
<proteinExistence type="predicted"/>
<evidence type="ECO:0000256" key="1">
    <source>
        <dbReference type="SAM" id="MobiDB-lite"/>
    </source>
</evidence>
<evidence type="ECO:0000313" key="2">
    <source>
        <dbReference type="EMBL" id="OGL66953.1"/>
    </source>
</evidence>
<organism evidence="2 3">
    <name type="scientific">Candidatus Uhrbacteria bacterium RIFCSPHIGHO2_01_FULL_63_20</name>
    <dbReference type="NCBI Taxonomy" id="1802385"/>
    <lineage>
        <taxon>Bacteria</taxon>
        <taxon>Candidatus Uhriibacteriota</taxon>
    </lineage>
</organism>
<protein>
    <submittedName>
        <fullName evidence="2">Uncharacterized protein</fullName>
    </submittedName>
</protein>
<feature type="region of interest" description="Disordered" evidence="1">
    <location>
        <begin position="364"/>
        <end position="383"/>
    </location>
</feature>